<feature type="domain" description="FAD-binding FR-type" evidence="14">
    <location>
        <begin position="220"/>
        <end position="319"/>
    </location>
</feature>
<dbReference type="SUPFAM" id="SSF63380">
    <property type="entry name" value="Riboflavin synthase domain-like"/>
    <property type="match status" value="1"/>
</dbReference>
<feature type="transmembrane region" description="Helical" evidence="13">
    <location>
        <begin position="81"/>
        <end position="97"/>
    </location>
</feature>
<dbReference type="RefSeq" id="WP_258854702.1">
    <property type="nucleotide sequence ID" value="NZ_JANUGV010000001.1"/>
</dbReference>
<keyword evidence="7" id="KW-0274">FAD</keyword>
<comment type="caution">
    <text evidence="15">The sequence shown here is derived from an EMBL/GenBank/DDBJ whole genome shotgun (WGS) entry which is preliminary data.</text>
</comment>
<dbReference type="InterPro" id="IPR017927">
    <property type="entry name" value="FAD-bd_FR_type"/>
</dbReference>
<dbReference type="InterPro" id="IPR017938">
    <property type="entry name" value="Riboflavin_synthase-like_b-brl"/>
</dbReference>
<keyword evidence="8 13" id="KW-1133">Transmembrane helix</keyword>
<dbReference type="EMBL" id="JANUGV010000001">
    <property type="protein sequence ID" value="MCS0606913.1"/>
    <property type="molecule type" value="Genomic_DNA"/>
</dbReference>
<evidence type="ECO:0000256" key="7">
    <source>
        <dbReference type="ARBA" id="ARBA00022827"/>
    </source>
</evidence>
<dbReference type="Proteomes" id="UP001205861">
    <property type="component" value="Unassembled WGS sequence"/>
</dbReference>
<feature type="transmembrane region" description="Helical" evidence="13">
    <location>
        <begin position="170"/>
        <end position="190"/>
    </location>
</feature>
<dbReference type="InterPro" id="IPR013130">
    <property type="entry name" value="Fe3_Rdtase_TM_dom"/>
</dbReference>
<keyword evidence="4 13" id="KW-0812">Transmembrane</keyword>
<dbReference type="SUPFAM" id="SSF52343">
    <property type="entry name" value="Ferredoxin reductase-like, C-terminal NADP-linked domain"/>
    <property type="match status" value="1"/>
</dbReference>
<evidence type="ECO:0000256" key="11">
    <source>
        <dbReference type="ARBA" id="ARBA00023014"/>
    </source>
</evidence>
<evidence type="ECO:0000256" key="6">
    <source>
        <dbReference type="ARBA" id="ARBA00022723"/>
    </source>
</evidence>
<dbReference type="CDD" id="cd06198">
    <property type="entry name" value="FNR_like_3"/>
    <property type="match status" value="1"/>
</dbReference>
<evidence type="ECO:0000256" key="3">
    <source>
        <dbReference type="ARBA" id="ARBA00022630"/>
    </source>
</evidence>
<dbReference type="PRINTS" id="PR00409">
    <property type="entry name" value="PHDIOXRDTASE"/>
</dbReference>
<evidence type="ECO:0000313" key="16">
    <source>
        <dbReference type="Proteomes" id="UP001205861"/>
    </source>
</evidence>
<reference evidence="15 16" key="1">
    <citation type="submission" date="2022-08" db="EMBL/GenBank/DDBJ databases">
        <title>Reclassification of Massilia species as members of the genera Telluria, Duganella, Pseudoduganella, Mokoshia gen. nov. and Zemynaea gen. nov. using orthogonal and non-orthogonal genome-based approaches.</title>
        <authorList>
            <person name="Bowman J.P."/>
        </authorList>
    </citation>
    <scope>NUCLEOTIDE SEQUENCE [LARGE SCALE GENOMIC DNA]</scope>
    <source>
        <strain evidence="15 16">JCM 31607</strain>
    </source>
</reference>
<evidence type="ECO:0000256" key="5">
    <source>
        <dbReference type="ARBA" id="ARBA00022714"/>
    </source>
</evidence>
<keyword evidence="5" id="KW-0001">2Fe-2S</keyword>
<keyword evidence="12 13" id="KW-0472">Membrane</keyword>
<keyword evidence="10" id="KW-0408">Iron</keyword>
<sequence>MRSIERVFWGSLALLFGVWWVTDPGALSSQQNFFQWRDVLMQNTGVIGIGVMSLAMILAVRPVVLEPWLGGLDKMFRLHKWLGISGLVISVSHWAIAKGPHWLIDLGLLTRPARGPRVLPDAPVERLFLQQRHLAESVGEWAFYAAVVLIALALIKRFPYHRFVPVHKLLAAAYLVLVFHSVFLLKFSYWTGPAGIAVALLMALGSAAAVMSLLRRRAGRTPVAGHIVGVEHQPVVGVVAIDIELDGNWPGHEAGHFAFLTLPGREGAHPFTIASAWQGDRRLRFIVKGLGDFTRRLPSLLKTGDAVKVEGPYGRFNFDGPARRQIWIGGGIGITPFIARMQALAGHRDWRIIDLFHTTATYDAQAIGRLTHDAAQAGVRLHVLWDERDGRLDLQRITDEVPDWRQADIWFCGPAGFGKAIKQGLAAMGLPEQRFHQELFQMR</sequence>
<comment type="cofactor">
    <cofactor evidence="1">
        <name>FAD</name>
        <dbReference type="ChEBI" id="CHEBI:57692"/>
    </cofactor>
</comment>
<evidence type="ECO:0000256" key="4">
    <source>
        <dbReference type="ARBA" id="ARBA00022692"/>
    </source>
</evidence>
<feature type="transmembrane region" description="Helical" evidence="13">
    <location>
        <begin position="39"/>
        <end position="60"/>
    </location>
</feature>
<evidence type="ECO:0000259" key="14">
    <source>
        <dbReference type="PROSITE" id="PS51384"/>
    </source>
</evidence>
<accession>A0ABT2BEG5</accession>
<comment type="subcellular location">
    <subcellularLocation>
        <location evidence="2">Membrane</location>
        <topology evidence="2">Multi-pass membrane protein</topology>
    </subcellularLocation>
</comment>
<protein>
    <submittedName>
        <fullName evidence="15">Ferric reductase-like transmembrane domain-containing protein</fullName>
    </submittedName>
</protein>
<dbReference type="PANTHER" id="PTHR47354:SF8">
    <property type="entry name" value="1,2-PHENYLACETYL-COA EPOXIDASE, SUBUNIT E"/>
    <property type="match status" value="1"/>
</dbReference>
<name>A0ABT2BEG5_9BURK</name>
<evidence type="ECO:0000256" key="9">
    <source>
        <dbReference type="ARBA" id="ARBA00023002"/>
    </source>
</evidence>
<dbReference type="PROSITE" id="PS51384">
    <property type="entry name" value="FAD_FR"/>
    <property type="match status" value="1"/>
</dbReference>
<keyword evidence="9" id="KW-0560">Oxidoreductase</keyword>
<dbReference type="InterPro" id="IPR050415">
    <property type="entry name" value="MRET"/>
</dbReference>
<evidence type="ECO:0000256" key="8">
    <source>
        <dbReference type="ARBA" id="ARBA00022989"/>
    </source>
</evidence>
<evidence type="ECO:0000256" key="2">
    <source>
        <dbReference type="ARBA" id="ARBA00004141"/>
    </source>
</evidence>
<dbReference type="Pfam" id="PF01794">
    <property type="entry name" value="Ferric_reduct"/>
    <property type="match status" value="1"/>
</dbReference>
<evidence type="ECO:0000256" key="13">
    <source>
        <dbReference type="SAM" id="Phobius"/>
    </source>
</evidence>
<keyword evidence="3" id="KW-0285">Flavoprotein</keyword>
<keyword evidence="11" id="KW-0411">Iron-sulfur</keyword>
<dbReference type="InterPro" id="IPR013112">
    <property type="entry name" value="FAD-bd_8"/>
</dbReference>
<organism evidence="15 16">
    <name type="scientific">Massilia solisilvae</name>
    <dbReference type="NCBI Taxonomy" id="1811225"/>
    <lineage>
        <taxon>Bacteria</taxon>
        <taxon>Pseudomonadati</taxon>
        <taxon>Pseudomonadota</taxon>
        <taxon>Betaproteobacteria</taxon>
        <taxon>Burkholderiales</taxon>
        <taxon>Oxalobacteraceae</taxon>
        <taxon>Telluria group</taxon>
        <taxon>Massilia</taxon>
    </lineage>
</organism>
<evidence type="ECO:0000256" key="10">
    <source>
        <dbReference type="ARBA" id="ARBA00023004"/>
    </source>
</evidence>
<feature type="transmembrane region" description="Helical" evidence="13">
    <location>
        <begin position="196"/>
        <end position="214"/>
    </location>
</feature>
<dbReference type="InterPro" id="IPR039261">
    <property type="entry name" value="FNR_nucleotide-bd"/>
</dbReference>
<proteinExistence type="predicted"/>
<dbReference type="PANTHER" id="PTHR47354">
    <property type="entry name" value="NADH OXIDOREDUCTASE HCR"/>
    <property type="match status" value="1"/>
</dbReference>
<evidence type="ECO:0000256" key="12">
    <source>
        <dbReference type="ARBA" id="ARBA00023136"/>
    </source>
</evidence>
<gene>
    <name evidence="15" type="ORF">NX773_01885</name>
</gene>
<dbReference type="Pfam" id="PF08022">
    <property type="entry name" value="FAD_binding_8"/>
    <property type="match status" value="1"/>
</dbReference>
<dbReference type="Gene3D" id="3.40.50.80">
    <property type="entry name" value="Nucleotide-binding domain of ferredoxin-NADP reductase (FNR) module"/>
    <property type="match status" value="1"/>
</dbReference>
<evidence type="ECO:0000256" key="1">
    <source>
        <dbReference type="ARBA" id="ARBA00001974"/>
    </source>
</evidence>
<keyword evidence="16" id="KW-1185">Reference proteome</keyword>
<dbReference type="Gene3D" id="2.40.30.10">
    <property type="entry name" value="Translation factors"/>
    <property type="match status" value="1"/>
</dbReference>
<feature type="transmembrane region" description="Helical" evidence="13">
    <location>
        <begin position="141"/>
        <end position="158"/>
    </location>
</feature>
<keyword evidence="6" id="KW-0479">Metal-binding</keyword>
<evidence type="ECO:0000313" key="15">
    <source>
        <dbReference type="EMBL" id="MCS0606913.1"/>
    </source>
</evidence>